<proteinExistence type="predicted"/>
<keyword evidence="3" id="KW-1185">Reference proteome</keyword>
<feature type="coiled-coil region" evidence="1">
    <location>
        <begin position="217"/>
        <end position="244"/>
    </location>
</feature>
<organism evidence="2 3">
    <name type="scientific">Geothrix edaphica</name>
    <dbReference type="NCBI Taxonomy" id="2927976"/>
    <lineage>
        <taxon>Bacteria</taxon>
        <taxon>Pseudomonadati</taxon>
        <taxon>Acidobacteriota</taxon>
        <taxon>Holophagae</taxon>
        <taxon>Holophagales</taxon>
        <taxon>Holophagaceae</taxon>
        <taxon>Geothrix</taxon>
    </lineage>
</organism>
<keyword evidence="1" id="KW-0175">Coiled coil</keyword>
<dbReference type="EMBL" id="BSDC01000003">
    <property type="protein sequence ID" value="GLH68168.1"/>
    <property type="molecule type" value="Genomic_DNA"/>
</dbReference>
<dbReference type="PROSITE" id="PS51257">
    <property type="entry name" value="PROKAR_LIPOPROTEIN"/>
    <property type="match status" value="1"/>
</dbReference>
<protein>
    <submittedName>
        <fullName evidence="2">Uncharacterized protein</fullName>
    </submittedName>
</protein>
<dbReference type="Proteomes" id="UP001165044">
    <property type="component" value="Unassembled WGS sequence"/>
</dbReference>
<feature type="coiled-coil region" evidence="1">
    <location>
        <begin position="96"/>
        <end position="123"/>
    </location>
</feature>
<accession>A0ABQ5Q0K5</accession>
<comment type="caution">
    <text evidence="2">The sequence shown here is derived from an EMBL/GenBank/DDBJ whole genome shotgun (WGS) entry which is preliminary data.</text>
</comment>
<name>A0ABQ5Q0K5_9BACT</name>
<evidence type="ECO:0000313" key="3">
    <source>
        <dbReference type="Proteomes" id="UP001165044"/>
    </source>
</evidence>
<evidence type="ECO:0000313" key="2">
    <source>
        <dbReference type="EMBL" id="GLH68168.1"/>
    </source>
</evidence>
<evidence type="ECO:0000256" key="1">
    <source>
        <dbReference type="SAM" id="Coils"/>
    </source>
</evidence>
<sequence length="376" mass="41878">MARAGQRWSVPRLLVLAPAAFLACQREDPQIRVLTEQAAQADEAGRQLRQAWSAQFRRLALVGVRNLRLDASPMLLTAEQKHALEARLRTERDSSRRGLLQEILDKEAELQALSDRLMGLKTALPPPEIARANDSHYGLALRFLKGRGLPEEAARQALSHVPLSERLAPGFEVYHFYVHGEYGTWVSQGGAAIAPRDLDRQEPDPLPRQRDAAVAASRRLQRQLGVLENQKREIEREISSIQAERLGFLEGQARLQWENADQLARLNSLHYRVGGRAALEAEGIIEVPLFGLDHSGPKWRDADFTQHLDLRTGASLVIRAQDLGLKRIGKVIVVPGSLLAGEHYRLTLGADGQTATVDLLAPSRFKNEKVVFAVEE</sequence>
<reference evidence="2" key="1">
    <citation type="journal article" date="2023" name="Antonie Van Leeuwenhoek">
        <title>Mesoterricola silvestris gen. nov., sp. nov., Mesoterricola sediminis sp. nov., Geothrix oryzae sp. nov., Geothrix edaphica sp. nov., Geothrix rubra sp. nov., and Geothrix limicola sp. nov., six novel members of Acidobacteriota isolated from soils.</title>
        <authorList>
            <person name="Itoh H."/>
            <person name="Sugisawa Y."/>
            <person name="Mise K."/>
            <person name="Xu Z."/>
            <person name="Kuniyasu M."/>
            <person name="Ushijima N."/>
            <person name="Kawano K."/>
            <person name="Kobayashi E."/>
            <person name="Shiratori Y."/>
            <person name="Masuda Y."/>
            <person name="Senoo K."/>
        </authorList>
    </citation>
    <scope>NUCLEOTIDE SEQUENCE</scope>
    <source>
        <strain evidence="2">Red802</strain>
    </source>
</reference>
<gene>
    <name evidence="2" type="ORF">GETHED_25320</name>
</gene>
<dbReference type="RefSeq" id="WP_285609904.1">
    <property type="nucleotide sequence ID" value="NZ_BSDC01000003.1"/>
</dbReference>